<reference evidence="12" key="1">
    <citation type="submission" date="2025-08" db="UniProtKB">
        <authorList>
            <consortium name="RefSeq"/>
        </authorList>
    </citation>
    <scope>IDENTIFICATION</scope>
</reference>
<evidence type="ECO:0000313" key="12">
    <source>
        <dbReference type="RefSeq" id="XP_003737258.1"/>
    </source>
</evidence>
<evidence type="ECO:0000256" key="1">
    <source>
        <dbReference type="ARBA" id="ARBA00004173"/>
    </source>
</evidence>
<evidence type="ECO:0000256" key="7">
    <source>
        <dbReference type="PIRSR" id="PIRSR016262-1"/>
    </source>
</evidence>
<protein>
    <recommendedName>
        <fullName evidence="6">Octanoyl-[acyl-carrier-protein]:protein N-octanoyltransferase LIPT2, mitochondrial</fullName>
        <ecNumber evidence="6">2.3.1.181</ecNumber>
    </recommendedName>
</protein>
<comment type="subcellular location">
    <subcellularLocation>
        <location evidence="1 6">Mitochondrion</location>
    </subcellularLocation>
</comment>
<dbReference type="NCBIfam" id="NF010925">
    <property type="entry name" value="PRK14345.1"/>
    <property type="match status" value="1"/>
</dbReference>
<dbReference type="SUPFAM" id="SSF55681">
    <property type="entry name" value="Class II aaRS and biotin synthetases"/>
    <property type="match status" value="1"/>
</dbReference>
<name>A0AAJ6QLX2_9ACAR</name>
<feature type="binding site" evidence="8">
    <location>
        <begin position="152"/>
        <end position="154"/>
    </location>
    <ligand>
        <name>substrate</name>
    </ligand>
</feature>
<comment type="function">
    <text evidence="6">Catalyzes the transfer of endogenously produced octanoic acid from octanoyl-acyl-carrier-protein onto the lipoyl domains of lipoate-dependent enzymes. Lipoyl-ACP can also act as a substrate although octanoyl-ACP is likely to be the physiological substrate.</text>
</comment>
<dbReference type="GO" id="GO:0009249">
    <property type="term" value="P:protein lipoylation"/>
    <property type="evidence" value="ECO:0007669"/>
    <property type="project" value="InterPro"/>
</dbReference>
<dbReference type="PANTHER" id="PTHR10993:SF7">
    <property type="entry name" value="LIPOYLTRANSFERASE 2, MITOCHONDRIAL-RELATED"/>
    <property type="match status" value="1"/>
</dbReference>
<dbReference type="InterPro" id="IPR004143">
    <property type="entry name" value="BPL_LPL_catalytic"/>
</dbReference>
<feature type="domain" description="BPL/LPL catalytic" evidence="10">
    <location>
        <begin position="38"/>
        <end position="222"/>
    </location>
</feature>
<keyword evidence="4 6" id="KW-0808">Transferase</keyword>
<dbReference type="CTD" id="387787"/>
<feature type="active site" description="Acyl-thioester intermediate" evidence="7">
    <location>
        <position position="183"/>
    </location>
</feature>
<dbReference type="Gene3D" id="3.30.930.10">
    <property type="entry name" value="Bira Bifunctional Protein, Domain 2"/>
    <property type="match status" value="1"/>
</dbReference>
<dbReference type="GO" id="GO:0033819">
    <property type="term" value="F:lipoyl(octanoyl) transferase activity"/>
    <property type="evidence" value="ECO:0007669"/>
    <property type="project" value="UniProtKB-EC"/>
</dbReference>
<keyword evidence="6" id="KW-0496">Mitochondrion</keyword>
<dbReference type="RefSeq" id="XP_003737258.1">
    <property type="nucleotide sequence ID" value="XM_003737210.2"/>
</dbReference>
<dbReference type="InterPro" id="IPR045864">
    <property type="entry name" value="aa-tRNA-synth_II/BPL/LPL"/>
</dbReference>
<evidence type="ECO:0000256" key="9">
    <source>
        <dbReference type="PIRSR" id="PIRSR016262-3"/>
    </source>
</evidence>
<comment type="similarity">
    <text evidence="3 6">Belongs to the LipB family.</text>
</comment>
<feature type="binding site" evidence="8">
    <location>
        <begin position="165"/>
        <end position="167"/>
    </location>
    <ligand>
        <name>substrate</name>
    </ligand>
</feature>
<dbReference type="NCBIfam" id="TIGR00214">
    <property type="entry name" value="lipB"/>
    <property type="match status" value="1"/>
</dbReference>
<evidence type="ECO:0000313" key="11">
    <source>
        <dbReference type="Proteomes" id="UP000694867"/>
    </source>
</evidence>
<dbReference type="EC" id="2.3.1.181" evidence="6"/>
<dbReference type="PIRSF" id="PIRSF016262">
    <property type="entry name" value="LPLase"/>
    <property type="match status" value="1"/>
</dbReference>
<dbReference type="PROSITE" id="PS51733">
    <property type="entry name" value="BPL_LPL_CATALYTIC"/>
    <property type="match status" value="1"/>
</dbReference>
<dbReference type="PANTHER" id="PTHR10993">
    <property type="entry name" value="OCTANOYLTRANSFERASE"/>
    <property type="match status" value="1"/>
</dbReference>
<evidence type="ECO:0000256" key="8">
    <source>
        <dbReference type="PIRSR" id="PIRSR016262-2"/>
    </source>
</evidence>
<dbReference type="KEGG" id="goe:100906617"/>
<proteinExistence type="inferred from homology"/>
<dbReference type="InterPro" id="IPR000544">
    <property type="entry name" value="Octanoyltransferase"/>
</dbReference>
<evidence type="ECO:0000256" key="4">
    <source>
        <dbReference type="ARBA" id="ARBA00022679"/>
    </source>
</evidence>
<comment type="pathway">
    <text evidence="2 6">Protein modification; protein lipoylation via endogenous pathway; protein N(6)-(lipoyl)lysine from octanoyl-[acyl-carrier-protein]: step 1/2.</text>
</comment>
<dbReference type="AlphaFoldDB" id="A0AAJ6QLX2"/>
<dbReference type="CDD" id="cd16444">
    <property type="entry name" value="LipB"/>
    <property type="match status" value="1"/>
</dbReference>
<keyword evidence="11" id="KW-1185">Reference proteome</keyword>
<dbReference type="GO" id="GO:0005739">
    <property type="term" value="C:mitochondrion"/>
    <property type="evidence" value="ECO:0007669"/>
    <property type="project" value="UniProtKB-SubCell"/>
</dbReference>
<dbReference type="PROSITE" id="PS01313">
    <property type="entry name" value="LIPB"/>
    <property type="match status" value="1"/>
</dbReference>
<dbReference type="Pfam" id="PF21948">
    <property type="entry name" value="LplA-B_cat"/>
    <property type="match status" value="1"/>
</dbReference>
<dbReference type="GeneID" id="100906617"/>
<evidence type="ECO:0000256" key="2">
    <source>
        <dbReference type="ARBA" id="ARBA00004821"/>
    </source>
</evidence>
<comment type="catalytic activity">
    <reaction evidence="6">
        <text>octanoyl-[ACP] + L-lysyl-[protein] = N(6)-octanoyl-L-lysyl-[protein] + holo-[ACP] + H(+)</text>
        <dbReference type="Rhea" id="RHEA:17665"/>
        <dbReference type="Rhea" id="RHEA-COMP:9636"/>
        <dbReference type="Rhea" id="RHEA-COMP:9685"/>
        <dbReference type="Rhea" id="RHEA-COMP:9752"/>
        <dbReference type="Rhea" id="RHEA-COMP:9928"/>
        <dbReference type="ChEBI" id="CHEBI:15378"/>
        <dbReference type="ChEBI" id="CHEBI:29969"/>
        <dbReference type="ChEBI" id="CHEBI:64479"/>
        <dbReference type="ChEBI" id="CHEBI:78463"/>
        <dbReference type="ChEBI" id="CHEBI:78809"/>
        <dbReference type="EC" id="2.3.1.181"/>
    </reaction>
</comment>
<evidence type="ECO:0000259" key="10">
    <source>
        <dbReference type="PROSITE" id="PS51733"/>
    </source>
</evidence>
<keyword evidence="5 6" id="KW-0012">Acyltransferase</keyword>
<evidence type="ECO:0000256" key="5">
    <source>
        <dbReference type="ARBA" id="ARBA00023315"/>
    </source>
</evidence>
<organism evidence="11 12">
    <name type="scientific">Galendromus occidentalis</name>
    <name type="common">western predatory mite</name>
    <dbReference type="NCBI Taxonomy" id="34638"/>
    <lineage>
        <taxon>Eukaryota</taxon>
        <taxon>Metazoa</taxon>
        <taxon>Ecdysozoa</taxon>
        <taxon>Arthropoda</taxon>
        <taxon>Chelicerata</taxon>
        <taxon>Arachnida</taxon>
        <taxon>Acari</taxon>
        <taxon>Parasitiformes</taxon>
        <taxon>Mesostigmata</taxon>
        <taxon>Gamasina</taxon>
        <taxon>Phytoseioidea</taxon>
        <taxon>Phytoseiidae</taxon>
        <taxon>Typhlodrominae</taxon>
        <taxon>Galendromus</taxon>
    </lineage>
</organism>
<feature type="site" description="Lowers pKa of active site Cys" evidence="9">
    <location>
        <position position="149"/>
    </location>
</feature>
<dbReference type="Proteomes" id="UP000694867">
    <property type="component" value="Unplaced"/>
</dbReference>
<evidence type="ECO:0000256" key="6">
    <source>
        <dbReference type="PIRNR" id="PIRNR016262"/>
    </source>
</evidence>
<evidence type="ECO:0000256" key="3">
    <source>
        <dbReference type="ARBA" id="ARBA00007907"/>
    </source>
</evidence>
<gene>
    <name evidence="12" type="primary">LOC100906617</name>
</gene>
<accession>A0AAJ6QLX2</accession>
<sequence>MDSPCIKLLRLGRKSYTDALRIQDQIASKLKSQLESKSKPDNTLIFVEHEPVYTIGIRTSNYDVKQQQQLEKLGASFVRSDRGGLITFHGPGQLVVYPIIHLHSFQVARTVRSYVYQLEQSIINTCRKFGVETERTADTGVWLKGRDFKIAAIGIHCSRYVTTHGLALNCDTDLTWFEHIVPCGLAGKGVTSLSRELGAKVSIGDVEPVYVEAFEQVFRCRVEK</sequence>
<dbReference type="FunFam" id="3.30.930.10:FF:000035">
    <property type="entry name" value="Putative lipoyltransferase 2, mitochondrial"/>
    <property type="match status" value="1"/>
</dbReference>
<feature type="binding site" evidence="8">
    <location>
        <begin position="82"/>
        <end position="89"/>
    </location>
    <ligand>
        <name>substrate</name>
    </ligand>
</feature>
<dbReference type="HAMAP" id="MF_00013">
    <property type="entry name" value="LipB"/>
    <property type="match status" value="1"/>
</dbReference>
<dbReference type="InterPro" id="IPR020605">
    <property type="entry name" value="Octanoyltransferase_CS"/>
</dbReference>